<comment type="caution">
    <text evidence="3">The sequence shown here is derived from an EMBL/GenBank/DDBJ whole genome shotgun (WGS) entry which is preliminary data.</text>
</comment>
<sequence>MGLTKKTEAIDMAKMKAIGALKALETSDEQFLTDLTLDKPTPTGRQVLVAVSAVSVNPVDTKMRLTVTDETAPKILGYDAVGKVAAVGPDVEKFKVGDRLYYAGSSQVDGSDEEYQLVDERLACSAPKALSDAEAAAMPLTTLTAYELLFEKMHFVPKGNQNQNKTLLIVNGSGGVGSILSQLAHWAGLTVLATSSPKNFDWLKRHGVDYPLDYHEDLLSQIHDLGYQQLDAIAILYAPEAYFKVASELVKPFGHIGSIVGSTVDLPLYLIKNKAASFDWEYMFAKSDANYRVHTQGKILQLACRLLDQGVLESTLTTNIETGINAANLRKAHQLVEAGHTLGKLVVSGPFNGKA</sequence>
<dbReference type="GO" id="GO:0016491">
    <property type="term" value="F:oxidoreductase activity"/>
    <property type="evidence" value="ECO:0007669"/>
    <property type="project" value="UniProtKB-KW"/>
</dbReference>
<dbReference type="SUPFAM" id="SSF50129">
    <property type="entry name" value="GroES-like"/>
    <property type="match status" value="1"/>
</dbReference>
<evidence type="ECO:0000256" key="1">
    <source>
        <dbReference type="RuleBase" id="RU364000"/>
    </source>
</evidence>
<keyword evidence="1" id="KW-0862">Zinc</keyword>
<dbReference type="Gene3D" id="3.40.50.720">
    <property type="entry name" value="NAD(P)-binding Rossmann-like Domain"/>
    <property type="match status" value="1"/>
</dbReference>
<evidence type="ECO:0000313" key="3">
    <source>
        <dbReference type="EMBL" id="KRM77516.1"/>
    </source>
</evidence>
<feature type="domain" description="Enoyl reductase (ER)" evidence="2">
    <location>
        <begin position="19"/>
        <end position="347"/>
    </location>
</feature>
<dbReference type="InterPro" id="IPR011032">
    <property type="entry name" value="GroES-like_sf"/>
</dbReference>
<dbReference type="Pfam" id="PF13602">
    <property type="entry name" value="ADH_zinc_N_2"/>
    <property type="match status" value="1"/>
</dbReference>
<dbReference type="AlphaFoldDB" id="A0A0R2BPQ5"/>
<dbReference type="Gene3D" id="3.90.180.10">
    <property type="entry name" value="Medium-chain alcohol dehydrogenases, catalytic domain"/>
    <property type="match status" value="1"/>
</dbReference>
<dbReference type="Proteomes" id="UP000051845">
    <property type="component" value="Unassembled WGS sequence"/>
</dbReference>
<dbReference type="EMBL" id="AYYR01000009">
    <property type="protein sequence ID" value="KRM77516.1"/>
    <property type="molecule type" value="Genomic_DNA"/>
</dbReference>
<dbReference type="PATRIC" id="fig|1423733.4.peg.2997"/>
<dbReference type="InterPro" id="IPR014182">
    <property type="entry name" value="ADH_Zn_typ-1"/>
</dbReference>
<name>A0A0R2BPQ5_SECCO</name>
<evidence type="ECO:0000313" key="4">
    <source>
        <dbReference type="Proteomes" id="UP000051845"/>
    </source>
</evidence>
<dbReference type="PANTHER" id="PTHR43482">
    <property type="entry name" value="PROTEIN AST1-RELATED"/>
    <property type="match status" value="1"/>
</dbReference>
<keyword evidence="1" id="KW-0560">Oxidoreductase</keyword>
<dbReference type="PANTHER" id="PTHR43482:SF1">
    <property type="entry name" value="PROTEIN AST1-RELATED"/>
    <property type="match status" value="1"/>
</dbReference>
<dbReference type="InterPro" id="IPR013154">
    <property type="entry name" value="ADH-like_N"/>
</dbReference>
<dbReference type="InterPro" id="IPR036291">
    <property type="entry name" value="NAD(P)-bd_dom_sf"/>
</dbReference>
<protein>
    <recommendedName>
        <fullName evidence="1">Zinc-type alcohol dehydrogenase-like protein</fullName>
    </recommendedName>
</protein>
<dbReference type="Pfam" id="PF08240">
    <property type="entry name" value="ADH_N"/>
    <property type="match status" value="1"/>
</dbReference>
<dbReference type="STRING" id="33960.TY91_00985"/>
<dbReference type="InterPro" id="IPR052585">
    <property type="entry name" value="Lipid_raft_assoc_Zn_ADH"/>
</dbReference>
<dbReference type="NCBIfam" id="TIGR02817">
    <property type="entry name" value="adh_fam_1"/>
    <property type="match status" value="1"/>
</dbReference>
<dbReference type="GO" id="GO:0008270">
    <property type="term" value="F:zinc ion binding"/>
    <property type="evidence" value="ECO:0007669"/>
    <property type="project" value="InterPro"/>
</dbReference>
<proteinExistence type="inferred from homology"/>
<organism evidence="3 4">
    <name type="scientific">Secundilactobacillus collinoides DSM 20515 = JCM 1123</name>
    <dbReference type="NCBI Taxonomy" id="1423733"/>
    <lineage>
        <taxon>Bacteria</taxon>
        <taxon>Bacillati</taxon>
        <taxon>Bacillota</taxon>
        <taxon>Bacilli</taxon>
        <taxon>Lactobacillales</taxon>
        <taxon>Lactobacillaceae</taxon>
        <taxon>Secundilactobacillus</taxon>
    </lineage>
</organism>
<accession>A0A0R2BPQ5</accession>
<reference evidence="3 4" key="1">
    <citation type="journal article" date="2015" name="Genome Announc.">
        <title>Expanding the biotechnology potential of lactobacilli through comparative genomics of 213 strains and associated genera.</title>
        <authorList>
            <person name="Sun Z."/>
            <person name="Harris H.M."/>
            <person name="McCann A."/>
            <person name="Guo C."/>
            <person name="Argimon S."/>
            <person name="Zhang W."/>
            <person name="Yang X."/>
            <person name="Jeffery I.B."/>
            <person name="Cooney J.C."/>
            <person name="Kagawa T.F."/>
            <person name="Liu W."/>
            <person name="Song Y."/>
            <person name="Salvetti E."/>
            <person name="Wrobel A."/>
            <person name="Rasinkangas P."/>
            <person name="Parkhill J."/>
            <person name="Rea M.C."/>
            <person name="O'Sullivan O."/>
            <person name="Ritari J."/>
            <person name="Douillard F.P."/>
            <person name="Paul Ross R."/>
            <person name="Yang R."/>
            <person name="Briner A.E."/>
            <person name="Felis G.E."/>
            <person name="de Vos W.M."/>
            <person name="Barrangou R."/>
            <person name="Klaenhammer T.R."/>
            <person name="Caufield P.W."/>
            <person name="Cui Y."/>
            <person name="Zhang H."/>
            <person name="O'Toole P.W."/>
        </authorList>
    </citation>
    <scope>NUCLEOTIDE SEQUENCE [LARGE SCALE GENOMIC DNA]</scope>
    <source>
        <strain evidence="3 4">DSM 20515</strain>
    </source>
</reference>
<comment type="similarity">
    <text evidence="1">Belongs to the zinc-containing alcohol dehydrogenase family. Quinone oxidoreductase subfamily.</text>
</comment>
<dbReference type="SUPFAM" id="SSF51735">
    <property type="entry name" value="NAD(P)-binding Rossmann-fold domains"/>
    <property type="match status" value="1"/>
</dbReference>
<evidence type="ECO:0000259" key="2">
    <source>
        <dbReference type="SMART" id="SM00829"/>
    </source>
</evidence>
<dbReference type="InterPro" id="IPR020843">
    <property type="entry name" value="ER"/>
</dbReference>
<dbReference type="CDD" id="cd08252">
    <property type="entry name" value="AL_MDR"/>
    <property type="match status" value="1"/>
</dbReference>
<dbReference type="SMART" id="SM00829">
    <property type="entry name" value="PKS_ER"/>
    <property type="match status" value="1"/>
</dbReference>
<gene>
    <name evidence="3" type="ORF">FC82_GL002871</name>
</gene>
<keyword evidence="1" id="KW-0479">Metal-binding</keyword>